<dbReference type="PANTHER" id="PTHR30429:SF0">
    <property type="entry name" value="METHIONINE-BINDING LIPOPROTEIN METQ"/>
    <property type="match status" value="1"/>
</dbReference>
<protein>
    <recommendedName>
        <fullName evidence="6">Lipoprotein</fullName>
    </recommendedName>
</protein>
<gene>
    <name evidence="8" type="ORF">ACFQ1C_04420</name>
</gene>
<evidence type="ECO:0000256" key="4">
    <source>
        <dbReference type="ARBA" id="ARBA00023139"/>
    </source>
</evidence>
<comment type="similarity">
    <text evidence="6">Belongs to the nlpA lipoprotein family.</text>
</comment>
<evidence type="ECO:0000256" key="1">
    <source>
        <dbReference type="ARBA" id="ARBA00004635"/>
    </source>
</evidence>
<evidence type="ECO:0000256" key="7">
    <source>
        <dbReference type="SAM" id="SignalP"/>
    </source>
</evidence>
<evidence type="ECO:0000256" key="3">
    <source>
        <dbReference type="ARBA" id="ARBA00023136"/>
    </source>
</evidence>
<feature type="signal peptide" evidence="7">
    <location>
        <begin position="1"/>
        <end position="24"/>
    </location>
</feature>
<dbReference type="Pfam" id="PF03180">
    <property type="entry name" value="Lipoprotein_9"/>
    <property type="match status" value="1"/>
</dbReference>
<keyword evidence="9" id="KW-1185">Reference proteome</keyword>
<organism evidence="8 9">
    <name type="scientific">Oceanisphaera ostreae</name>
    <dbReference type="NCBI Taxonomy" id="914151"/>
    <lineage>
        <taxon>Bacteria</taxon>
        <taxon>Pseudomonadati</taxon>
        <taxon>Pseudomonadota</taxon>
        <taxon>Gammaproteobacteria</taxon>
        <taxon>Aeromonadales</taxon>
        <taxon>Aeromonadaceae</taxon>
        <taxon>Oceanisphaera</taxon>
    </lineage>
</organism>
<name>A0ABW3KGP9_9GAMM</name>
<dbReference type="InterPro" id="IPR004872">
    <property type="entry name" value="Lipoprotein_NlpA"/>
</dbReference>
<dbReference type="Gene3D" id="3.40.190.10">
    <property type="entry name" value="Periplasmic binding protein-like II"/>
    <property type="match status" value="2"/>
</dbReference>
<evidence type="ECO:0000256" key="5">
    <source>
        <dbReference type="ARBA" id="ARBA00023288"/>
    </source>
</evidence>
<accession>A0ABW3KGP9</accession>
<comment type="caution">
    <text evidence="8">The sequence shown here is derived from an EMBL/GenBank/DDBJ whole genome shotgun (WGS) entry which is preliminary data.</text>
</comment>
<dbReference type="Proteomes" id="UP001597048">
    <property type="component" value="Unassembled WGS sequence"/>
</dbReference>
<comment type="subcellular location">
    <subcellularLocation>
        <location evidence="1">Membrane</location>
        <topology evidence="1">Lipid-anchor</topology>
    </subcellularLocation>
</comment>
<reference evidence="9" key="1">
    <citation type="journal article" date="2019" name="Int. J. Syst. Evol. Microbiol.">
        <title>The Global Catalogue of Microorganisms (GCM) 10K type strain sequencing project: providing services to taxonomists for standard genome sequencing and annotation.</title>
        <authorList>
            <consortium name="The Broad Institute Genomics Platform"/>
            <consortium name="The Broad Institute Genome Sequencing Center for Infectious Disease"/>
            <person name="Wu L."/>
            <person name="Ma J."/>
        </authorList>
    </citation>
    <scope>NUCLEOTIDE SEQUENCE [LARGE SCALE GENOMIC DNA]</scope>
    <source>
        <strain evidence="9">CCUG 60525</strain>
    </source>
</reference>
<keyword evidence="5 6" id="KW-0449">Lipoprotein</keyword>
<keyword evidence="2 7" id="KW-0732">Signal</keyword>
<proteinExistence type="inferred from homology"/>
<evidence type="ECO:0000256" key="2">
    <source>
        <dbReference type="ARBA" id="ARBA00022729"/>
    </source>
</evidence>
<dbReference type="CDD" id="cd13599">
    <property type="entry name" value="PBP2_lipoprotein_Gna1946"/>
    <property type="match status" value="1"/>
</dbReference>
<dbReference type="PANTHER" id="PTHR30429">
    <property type="entry name" value="D-METHIONINE-BINDING LIPOPROTEIN METQ"/>
    <property type="match status" value="1"/>
</dbReference>
<keyword evidence="3" id="KW-0472">Membrane</keyword>
<evidence type="ECO:0000256" key="6">
    <source>
        <dbReference type="PIRNR" id="PIRNR002854"/>
    </source>
</evidence>
<dbReference type="EMBL" id="JBHTJS010000011">
    <property type="protein sequence ID" value="MFD1007403.1"/>
    <property type="molecule type" value="Genomic_DNA"/>
</dbReference>
<dbReference type="RefSeq" id="WP_379557325.1">
    <property type="nucleotide sequence ID" value="NZ_JBHTJS010000011.1"/>
</dbReference>
<dbReference type="SUPFAM" id="SSF53850">
    <property type="entry name" value="Periplasmic binding protein-like II"/>
    <property type="match status" value="1"/>
</dbReference>
<keyword evidence="4" id="KW-0564">Palmitate</keyword>
<dbReference type="PIRSF" id="PIRSF002854">
    <property type="entry name" value="MetQ"/>
    <property type="match status" value="1"/>
</dbReference>
<evidence type="ECO:0000313" key="8">
    <source>
        <dbReference type="EMBL" id="MFD1007403.1"/>
    </source>
</evidence>
<feature type="chain" id="PRO_5045772196" description="Lipoprotein" evidence="7">
    <location>
        <begin position="25"/>
        <end position="287"/>
    </location>
</feature>
<sequence length="287" mass="31984">MRRTLLKLPLLALAFAALPLSVMAADANKKEIVIGTTVGDFADMVTESIKPYLEQQGYQVKLVEFTDYVIPNIALAEGSLDVNCFQHKPYLDSFSKDRKLELTPVTQVPTGPMGLYSGKQSALDQVKRGSTVAIPNDPTNQARALLMLADLGWIELKTEINPLKASEFDIADNPKGIKLVALEAAQLPRSRQDVDFAVINGNYAASSGIEFTEGLFLERSYDFINWVVVRGEDQEQPFVQDVIAAYNSDAFKEYAREHFAGYKYPESWELQASNEQPESKEQPEPKE</sequence>
<evidence type="ECO:0000313" key="9">
    <source>
        <dbReference type="Proteomes" id="UP001597048"/>
    </source>
</evidence>